<accession>A0ABS8SCD4</accession>
<keyword evidence="3" id="KW-1185">Reference proteome</keyword>
<dbReference type="EMBL" id="JACEIK010000406">
    <property type="protein sequence ID" value="MCD7456522.1"/>
    <property type="molecule type" value="Genomic_DNA"/>
</dbReference>
<feature type="region of interest" description="Disordered" evidence="1">
    <location>
        <begin position="31"/>
        <end position="55"/>
    </location>
</feature>
<protein>
    <submittedName>
        <fullName evidence="2">Uncharacterized protein</fullName>
    </submittedName>
</protein>
<dbReference type="Proteomes" id="UP000823775">
    <property type="component" value="Unassembled WGS sequence"/>
</dbReference>
<evidence type="ECO:0000313" key="2">
    <source>
        <dbReference type="EMBL" id="MCD7456522.1"/>
    </source>
</evidence>
<evidence type="ECO:0000313" key="3">
    <source>
        <dbReference type="Proteomes" id="UP000823775"/>
    </source>
</evidence>
<reference evidence="2 3" key="1">
    <citation type="journal article" date="2021" name="BMC Genomics">
        <title>Datura genome reveals duplications of psychoactive alkaloid biosynthetic genes and high mutation rate following tissue culture.</title>
        <authorList>
            <person name="Rajewski A."/>
            <person name="Carter-House D."/>
            <person name="Stajich J."/>
            <person name="Litt A."/>
        </authorList>
    </citation>
    <scope>NUCLEOTIDE SEQUENCE [LARGE SCALE GENOMIC DNA]</scope>
    <source>
        <strain evidence="2">AR-01</strain>
    </source>
</reference>
<feature type="non-terminal residue" evidence="2">
    <location>
        <position position="55"/>
    </location>
</feature>
<organism evidence="2 3">
    <name type="scientific">Datura stramonium</name>
    <name type="common">Jimsonweed</name>
    <name type="synonym">Common thornapple</name>
    <dbReference type="NCBI Taxonomy" id="4076"/>
    <lineage>
        <taxon>Eukaryota</taxon>
        <taxon>Viridiplantae</taxon>
        <taxon>Streptophyta</taxon>
        <taxon>Embryophyta</taxon>
        <taxon>Tracheophyta</taxon>
        <taxon>Spermatophyta</taxon>
        <taxon>Magnoliopsida</taxon>
        <taxon>eudicotyledons</taxon>
        <taxon>Gunneridae</taxon>
        <taxon>Pentapetalae</taxon>
        <taxon>asterids</taxon>
        <taxon>lamiids</taxon>
        <taxon>Solanales</taxon>
        <taxon>Solanaceae</taxon>
        <taxon>Solanoideae</taxon>
        <taxon>Datureae</taxon>
        <taxon>Datura</taxon>
    </lineage>
</organism>
<feature type="non-terminal residue" evidence="2">
    <location>
        <position position="1"/>
    </location>
</feature>
<proteinExistence type="predicted"/>
<gene>
    <name evidence="2" type="ORF">HAX54_031986</name>
</gene>
<comment type="caution">
    <text evidence="2">The sequence shown here is derived from an EMBL/GenBank/DDBJ whole genome shotgun (WGS) entry which is preliminary data.</text>
</comment>
<evidence type="ECO:0000256" key="1">
    <source>
        <dbReference type="SAM" id="MobiDB-lite"/>
    </source>
</evidence>
<name>A0ABS8SCD4_DATST</name>
<sequence>VSSKLSIRYRIGYLTKGRQDICYGIRARRIHRRSRPRDRGPPRSNRQVTSGGELG</sequence>